<dbReference type="PROSITE" id="PS50011">
    <property type="entry name" value="PROTEIN_KINASE_DOM"/>
    <property type="match status" value="1"/>
</dbReference>
<comment type="caution">
    <text evidence="17">The sequence shown here is derived from an EMBL/GenBank/DDBJ whole genome shotgun (WGS) entry which is preliminary data.</text>
</comment>
<evidence type="ECO:0000256" key="4">
    <source>
        <dbReference type="ARBA" id="ARBA00022692"/>
    </source>
</evidence>
<evidence type="ECO:0000256" key="13">
    <source>
        <dbReference type="ARBA" id="ARBA00023293"/>
    </source>
</evidence>
<keyword evidence="12" id="KW-0456">Lyase</keyword>
<evidence type="ECO:0000259" key="15">
    <source>
        <dbReference type="PROSITE" id="PS50011"/>
    </source>
</evidence>
<evidence type="ECO:0000256" key="2">
    <source>
        <dbReference type="ARBA" id="ARBA00004479"/>
    </source>
</evidence>
<proteinExistence type="predicted"/>
<dbReference type="InterPro" id="IPR011645">
    <property type="entry name" value="HNOB_dom_associated"/>
</dbReference>
<protein>
    <recommendedName>
        <fullName evidence="3">guanylate cyclase</fullName>
        <ecNumber evidence="3">4.6.1.2</ecNumber>
    </recommendedName>
</protein>
<dbReference type="GO" id="GO:0004383">
    <property type="term" value="F:guanylate cyclase activity"/>
    <property type="evidence" value="ECO:0007669"/>
    <property type="project" value="UniProtKB-EC"/>
</dbReference>
<dbReference type="FunFam" id="3.30.70.1230:FF:000004">
    <property type="entry name" value="Guanylate cyclase"/>
    <property type="match status" value="1"/>
</dbReference>
<dbReference type="InterPro" id="IPR011009">
    <property type="entry name" value="Kinase-like_dom_sf"/>
</dbReference>
<feature type="domain" description="Guanylate cyclase" evidence="16">
    <location>
        <begin position="413"/>
        <end position="543"/>
    </location>
</feature>
<evidence type="ECO:0000256" key="7">
    <source>
        <dbReference type="ARBA" id="ARBA00022989"/>
    </source>
</evidence>
<dbReference type="PANTHER" id="PTHR11920">
    <property type="entry name" value="GUANYLYL CYCLASE"/>
    <property type="match status" value="1"/>
</dbReference>
<dbReference type="PRINTS" id="PR00109">
    <property type="entry name" value="TYRKINASE"/>
</dbReference>
<keyword evidence="14" id="KW-0175">Coiled coil</keyword>
<dbReference type="SUPFAM" id="SSF55073">
    <property type="entry name" value="Nucleotide cyclase"/>
    <property type="match status" value="1"/>
</dbReference>
<reference evidence="17 18" key="1">
    <citation type="journal article" date="2021" name="BMC Biol.">
        <title>Horizontally acquired antibacterial genes associated with adaptive radiation of ladybird beetles.</title>
        <authorList>
            <person name="Li H.S."/>
            <person name="Tang X.F."/>
            <person name="Huang Y.H."/>
            <person name="Xu Z.Y."/>
            <person name="Chen M.L."/>
            <person name="Du X.Y."/>
            <person name="Qiu B.Y."/>
            <person name="Chen P.T."/>
            <person name="Zhang W."/>
            <person name="Slipinski A."/>
            <person name="Escalona H.E."/>
            <person name="Waterhouse R.M."/>
            <person name="Zwick A."/>
            <person name="Pang H."/>
        </authorList>
    </citation>
    <scope>NUCLEOTIDE SEQUENCE [LARGE SCALE GENOMIC DNA]</scope>
    <source>
        <strain evidence="17">SYSU2018</strain>
    </source>
</reference>
<dbReference type="SUPFAM" id="SSF56112">
    <property type="entry name" value="Protein kinase-like (PK-like)"/>
    <property type="match status" value="1"/>
</dbReference>
<keyword evidence="5" id="KW-0732">Signal</keyword>
<evidence type="ECO:0000256" key="5">
    <source>
        <dbReference type="ARBA" id="ARBA00022729"/>
    </source>
</evidence>
<dbReference type="AlphaFoldDB" id="A0ABD2P760"/>
<evidence type="ECO:0000256" key="6">
    <source>
        <dbReference type="ARBA" id="ARBA00022741"/>
    </source>
</evidence>
<dbReference type="Pfam" id="PF07714">
    <property type="entry name" value="PK_Tyr_Ser-Thr"/>
    <property type="match status" value="1"/>
</dbReference>
<keyword evidence="4" id="KW-0812">Transmembrane</keyword>
<evidence type="ECO:0000256" key="11">
    <source>
        <dbReference type="ARBA" id="ARBA00023180"/>
    </source>
</evidence>
<sequence>MLIFYGSFAFGVLLASAATLLFLVCKHMKTTADLNNMSWRIRPEDIILEMGKSFGSKLALQKLNEFGLTSGRASITSSGSFQTSNKLFTTIGIYKGSCVAIKKITKKKVEINKKLLWEIKQARDVTHENTVRFLGACIECPTVLIITEYCPKGSLKDVLENDAIRLDWNFRMSLIHDIVKGMGYLHSSDVGVHGKLRSTNCLIDGRFVLKISDFGLPTLTTSHQIVKNSVYYEKMLWIAPELLPLTVVPGTPATQKGDVYSFSIILEEIIMRGGPFEAARQYLEVQGIISRLAAQENPPFRPAIENGDCPEELLDLMEKCWSDNPEDRPNFDYIKITLRSIMKDFCENLMDDLLKRMEQYATNLEALVSEKTEELSQEKRRSEELLYQVLPRPVAQQLMAGELVQPEQFECVTIYFSDIVGFTSFCAKSTPMQVVDFLNELYSTFDKIIEFYDVYKVETIGDAYMVVSGLPTRNGDCHAKQIGMLALAILQTVQSFIVPHSPDYQLKLRIGIHSGPVCAGVVGQKMPHYCLIGDTVNTASRMESTGEALKIHVSETTKQLLDTFEIFTIKCRGEVELKGKGIFTTYWLIASSESIHCPPPIEEEQLSPPEQEASPYPLIYMGNNITFEKSM</sequence>
<keyword evidence="18" id="KW-1185">Reference proteome</keyword>
<dbReference type="Pfam" id="PF00211">
    <property type="entry name" value="Guanylate_cyc"/>
    <property type="match status" value="1"/>
</dbReference>
<dbReference type="InterPro" id="IPR001245">
    <property type="entry name" value="Ser-Thr/Tyr_kinase_cat_dom"/>
</dbReference>
<keyword evidence="8" id="KW-0342">GTP-binding</keyword>
<name>A0ABD2P760_9CUCU</name>
<evidence type="ECO:0000256" key="14">
    <source>
        <dbReference type="SAM" id="Coils"/>
    </source>
</evidence>
<dbReference type="EC" id="4.6.1.2" evidence="3"/>
<feature type="coiled-coil region" evidence="14">
    <location>
        <begin position="350"/>
        <end position="381"/>
    </location>
</feature>
<keyword evidence="9" id="KW-0472">Membrane</keyword>
<keyword evidence="7" id="KW-1133">Transmembrane helix</keyword>
<accession>A0ABD2P760</accession>
<dbReference type="FunFam" id="1.10.510.10:FF:000736">
    <property type="entry name" value="Guanylate cyclase"/>
    <property type="match status" value="1"/>
</dbReference>
<dbReference type="Gene3D" id="3.30.70.1230">
    <property type="entry name" value="Nucleotide cyclase"/>
    <property type="match status" value="1"/>
</dbReference>
<comment type="subcellular location">
    <subcellularLocation>
        <location evidence="2">Membrane</location>
        <topology evidence="2">Single-pass type I membrane protein</topology>
    </subcellularLocation>
</comment>
<dbReference type="InterPro" id="IPR001054">
    <property type="entry name" value="A/G_cyclase"/>
</dbReference>
<dbReference type="EMBL" id="JABFTP020000185">
    <property type="protein sequence ID" value="KAL3286773.1"/>
    <property type="molecule type" value="Genomic_DNA"/>
</dbReference>
<evidence type="ECO:0000256" key="1">
    <source>
        <dbReference type="ARBA" id="ARBA00001436"/>
    </source>
</evidence>
<evidence type="ECO:0000256" key="10">
    <source>
        <dbReference type="ARBA" id="ARBA00023170"/>
    </source>
</evidence>
<dbReference type="Gene3D" id="1.10.510.10">
    <property type="entry name" value="Transferase(Phosphotransferase) domain 1"/>
    <property type="match status" value="1"/>
</dbReference>
<feature type="domain" description="Protein kinase" evidence="15">
    <location>
        <begin position="70"/>
        <end position="345"/>
    </location>
</feature>
<evidence type="ECO:0000256" key="3">
    <source>
        <dbReference type="ARBA" id="ARBA00012202"/>
    </source>
</evidence>
<evidence type="ECO:0000256" key="9">
    <source>
        <dbReference type="ARBA" id="ARBA00023136"/>
    </source>
</evidence>
<keyword evidence="10" id="KW-0675">Receptor</keyword>
<evidence type="ECO:0000256" key="12">
    <source>
        <dbReference type="ARBA" id="ARBA00023239"/>
    </source>
</evidence>
<evidence type="ECO:0000259" key="16">
    <source>
        <dbReference type="PROSITE" id="PS50125"/>
    </source>
</evidence>
<comment type="catalytic activity">
    <reaction evidence="1">
        <text>GTP = 3',5'-cyclic GMP + diphosphate</text>
        <dbReference type="Rhea" id="RHEA:13665"/>
        <dbReference type="ChEBI" id="CHEBI:33019"/>
        <dbReference type="ChEBI" id="CHEBI:37565"/>
        <dbReference type="ChEBI" id="CHEBI:57746"/>
        <dbReference type="EC" id="4.6.1.2"/>
    </reaction>
</comment>
<dbReference type="GO" id="GO:0016020">
    <property type="term" value="C:membrane"/>
    <property type="evidence" value="ECO:0007669"/>
    <property type="project" value="UniProtKB-SubCell"/>
</dbReference>
<dbReference type="Proteomes" id="UP001516400">
    <property type="component" value="Unassembled WGS sequence"/>
</dbReference>
<dbReference type="PROSITE" id="PS50125">
    <property type="entry name" value="GUANYLATE_CYCLASE_2"/>
    <property type="match status" value="1"/>
</dbReference>
<dbReference type="InterPro" id="IPR000719">
    <property type="entry name" value="Prot_kinase_dom"/>
</dbReference>
<dbReference type="GO" id="GO:0005525">
    <property type="term" value="F:GTP binding"/>
    <property type="evidence" value="ECO:0007669"/>
    <property type="project" value="UniProtKB-KW"/>
</dbReference>
<keyword evidence="13" id="KW-0141">cGMP biosynthesis</keyword>
<dbReference type="InterPro" id="IPR050401">
    <property type="entry name" value="Cyclic_nucleotide_synthase"/>
</dbReference>
<organism evidence="17 18">
    <name type="scientific">Cryptolaemus montrouzieri</name>
    <dbReference type="NCBI Taxonomy" id="559131"/>
    <lineage>
        <taxon>Eukaryota</taxon>
        <taxon>Metazoa</taxon>
        <taxon>Ecdysozoa</taxon>
        <taxon>Arthropoda</taxon>
        <taxon>Hexapoda</taxon>
        <taxon>Insecta</taxon>
        <taxon>Pterygota</taxon>
        <taxon>Neoptera</taxon>
        <taxon>Endopterygota</taxon>
        <taxon>Coleoptera</taxon>
        <taxon>Polyphaga</taxon>
        <taxon>Cucujiformia</taxon>
        <taxon>Coccinelloidea</taxon>
        <taxon>Coccinellidae</taxon>
        <taxon>Scymninae</taxon>
        <taxon>Scymnini</taxon>
        <taxon>Cryptolaemus</taxon>
    </lineage>
</organism>
<keyword evidence="11" id="KW-0325">Glycoprotein</keyword>
<gene>
    <name evidence="17" type="ORF">HHI36_001268</name>
</gene>
<keyword evidence="6" id="KW-0547">Nucleotide-binding</keyword>
<evidence type="ECO:0000313" key="17">
    <source>
        <dbReference type="EMBL" id="KAL3286773.1"/>
    </source>
</evidence>
<dbReference type="InterPro" id="IPR029787">
    <property type="entry name" value="Nucleotide_cyclase"/>
</dbReference>
<dbReference type="SMART" id="SM00044">
    <property type="entry name" value="CYCc"/>
    <property type="match status" value="1"/>
</dbReference>
<dbReference type="CDD" id="cd07302">
    <property type="entry name" value="CHD"/>
    <property type="match status" value="1"/>
</dbReference>
<dbReference type="PANTHER" id="PTHR11920:SF274">
    <property type="entry name" value="GUANYLATE CYCLASE"/>
    <property type="match status" value="1"/>
</dbReference>
<evidence type="ECO:0000256" key="8">
    <source>
        <dbReference type="ARBA" id="ARBA00023134"/>
    </source>
</evidence>
<evidence type="ECO:0000313" key="18">
    <source>
        <dbReference type="Proteomes" id="UP001516400"/>
    </source>
</evidence>
<dbReference type="Pfam" id="PF07701">
    <property type="entry name" value="HNOBA"/>
    <property type="match status" value="1"/>
</dbReference>